<dbReference type="HOGENOM" id="CLU_017395_0_1_1"/>
<dbReference type="PANTHER" id="PTHR31758:SF2">
    <property type="entry name" value="BTB_POZ DOMAIN-CONTAINING PROTEIN YLR108C"/>
    <property type="match status" value="1"/>
</dbReference>
<reference evidence="2 3" key="1">
    <citation type="journal article" date="2012" name="PLoS Pathog.">
        <title>Diverse lifestyles and strategies of plant pathogenesis encoded in the genomes of eighteen Dothideomycetes fungi.</title>
        <authorList>
            <person name="Ohm R.A."/>
            <person name="Feau N."/>
            <person name="Henrissat B."/>
            <person name="Schoch C.L."/>
            <person name="Horwitz B.A."/>
            <person name="Barry K.W."/>
            <person name="Condon B.J."/>
            <person name="Copeland A.C."/>
            <person name="Dhillon B."/>
            <person name="Glaser F."/>
            <person name="Hesse C.N."/>
            <person name="Kosti I."/>
            <person name="LaButti K."/>
            <person name="Lindquist E.A."/>
            <person name="Lucas S."/>
            <person name="Salamov A.A."/>
            <person name="Bradshaw R.E."/>
            <person name="Ciuffetti L."/>
            <person name="Hamelin R.C."/>
            <person name="Kema G.H.J."/>
            <person name="Lawrence C."/>
            <person name="Scott J.A."/>
            <person name="Spatafora J.W."/>
            <person name="Turgeon B.G."/>
            <person name="de Wit P.J.G.M."/>
            <person name="Zhong S."/>
            <person name="Goodwin S.B."/>
            <person name="Grigoriev I.V."/>
        </authorList>
    </citation>
    <scope>NUCLEOTIDE SEQUENCE [LARGE SCALE GENOMIC DNA]</scope>
    <source>
        <strain evidence="3">28A</strain>
    </source>
</reference>
<evidence type="ECO:0008006" key="4">
    <source>
        <dbReference type="Google" id="ProtNLM"/>
    </source>
</evidence>
<feature type="compositionally biased region" description="Polar residues" evidence="1">
    <location>
        <begin position="189"/>
        <end position="199"/>
    </location>
</feature>
<dbReference type="eggNOG" id="ENOG502QRM9">
    <property type="taxonomic scope" value="Eukaryota"/>
</dbReference>
<feature type="compositionally biased region" description="Pro residues" evidence="1">
    <location>
        <begin position="160"/>
        <end position="169"/>
    </location>
</feature>
<keyword evidence="3" id="KW-1185">Reference proteome</keyword>
<feature type="compositionally biased region" description="Low complexity" evidence="1">
    <location>
        <begin position="215"/>
        <end position="242"/>
    </location>
</feature>
<dbReference type="Gene3D" id="3.30.710.10">
    <property type="entry name" value="Potassium Channel Kv1.1, Chain A"/>
    <property type="match status" value="1"/>
</dbReference>
<accession>R0K6P0</accession>
<dbReference type="GeneID" id="19397439"/>
<dbReference type="AlphaFoldDB" id="R0K6P0"/>
<dbReference type="STRING" id="671987.R0K6P0"/>
<dbReference type="InterPro" id="IPR011333">
    <property type="entry name" value="SKP1/BTB/POZ_sf"/>
</dbReference>
<feature type="compositionally biased region" description="Polar residues" evidence="1">
    <location>
        <begin position="247"/>
        <end position="261"/>
    </location>
</feature>
<feature type="region of interest" description="Disordered" evidence="1">
    <location>
        <begin position="546"/>
        <end position="578"/>
    </location>
</feature>
<dbReference type="Proteomes" id="UP000016935">
    <property type="component" value="Unassembled WGS sequence"/>
</dbReference>
<feature type="compositionally biased region" description="Polar residues" evidence="1">
    <location>
        <begin position="140"/>
        <end position="159"/>
    </location>
</feature>
<sequence>MSDRSAANSRQFVFQTSDQAGGASQQYPPPQYGSFNAEQETSTADAPGPAHGYDASAPYHDFDAQHHQVAAAHFATGFGFSPSAPAGWDWTHSIDFADFTTHHEPQGELVQEFQSQVNPTSDFNIPFPVPTGESAYQPFHHQQQSPTTSTPNATQTQIPLSPPPPPPRPQQQQTRPVVQTAMKRKMDSEPSSAVSQTGGTAPEPAPKRQNKSRRSSNASASSPVVQTAAEARSATTTTRTAAPPTPNGTVSQPAALENTQTGRREEQTKGTGPQGRVIDVSSPRKIQDAPAGLDIRPAGKVFPIQIGSELFRLSGASLSSDAPSYFSHFFGQQLQDNGGRAGDVRTLYIDRDPDTFRDIALHLQGYHITPRDAEHFVKLFADSQFYSLPRLTKQLFNSDIFVRIGRTPFQIPRDLFSGPGDSPNFFSLGFAHFFSTPSEAFPGLDRDALLRPPSIKPPAVPSRNGETFSELIQLLQGYNVEIRNSAHRSRLLRDARYFHLKGLEQKLIPCEISYNLRRQQSEILIRLDDIRQSGVSFIPDKALSESDSGSVSGAQPVNASPCAPPISKVDSPAPSITSSSAVSRAGYVSYARPFTDDHANSNIMVLEISAAESTSLFLPWSAPKAPQYSPLEVEFRATFHNSTLARITSLFSVIASKMGLPATQPLGLMYLQSGGGVAAQPVSPANSGVSDRRVRVRLETDCALEIDGSPAELHVDSDTRRIGIRRPRSSTWLWGGSKPDFEASHLRADEQDPEVEWTVKRAHWRLRVEPLAPDAESDGRRMQVVLCGVRLEVFTAERARNASRGFLS</sequence>
<evidence type="ECO:0000313" key="2">
    <source>
        <dbReference type="EMBL" id="EOA85204.1"/>
    </source>
</evidence>
<protein>
    <recommendedName>
        <fullName evidence="4">BTB/POZ domain-containing protein</fullName>
    </recommendedName>
</protein>
<evidence type="ECO:0000256" key="1">
    <source>
        <dbReference type="SAM" id="MobiDB-lite"/>
    </source>
</evidence>
<feature type="compositionally biased region" description="Polar residues" evidence="1">
    <location>
        <begin position="546"/>
        <end position="558"/>
    </location>
</feature>
<feature type="region of interest" description="Disordered" evidence="1">
    <location>
        <begin position="119"/>
        <end position="284"/>
    </location>
</feature>
<gene>
    <name evidence="2" type="ORF">SETTUDRAFT_154789</name>
</gene>
<feature type="compositionally biased region" description="Low complexity" evidence="1">
    <location>
        <begin position="170"/>
        <end position="180"/>
    </location>
</feature>
<organism evidence="2 3">
    <name type="scientific">Exserohilum turcicum (strain 28A)</name>
    <name type="common">Northern leaf blight fungus</name>
    <name type="synonym">Setosphaeria turcica</name>
    <dbReference type="NCBI Taxonomy" id="671987"/>
    <lineage>
        <taxon>Eukaryota</taxon>
        <taxon>Fungi</taxon>
        <taxon>Dikarya</taxon>
        <taxon>Ascomycota</taxon>
        <taxon>Pezizomycotina</taxon>
        <taxon>Dothideomycetes</taxon>
        <taxon>Pleosporomycetidae</taxon>
        <taxon>Pleosporales</taxon>
        <taxon>Pleosporineae</taxon>
        <taxon>Pleosporaceae</taxon>
        <taxon>Exserohilum</taxon>
    </lineage>
</organism>
<reference evidence="2 3" key="2">
    <citation type="journal article" date="2013" name="PLoS Genet.">
        <title>Comparative genome structure, secondary metabolite, and effector coding capacity across Cochliobolus pathogens.</title>
        <authorList>
            <person name="Condon B.J."/>
            <person name="Leng Y."/>
            <person name="Wu D."/>
            <person name="Bushley K.E."/>
            <person name="Ohm R.A."/>
            <person name="Otillar R."/>
            <person name="Martin J."/>
            <person name="Schackwitz W."/>
            <person name="Grimwood J."/>
            <person name="MohdZainudin N."/>
            <person name="Xue C."/>
            <person name="Wang R."/>
            <person name="Manning V.A."/>
            <person name="Dhillon B."/>
            <person name="Tu Z.J."/>
            <person name="Steffenson B.J."/>
            <person name="Salamov A."/>
            <person name="Sun H."/>
            <person name="Lowry S."/>
            <person name="LaButti K."/>
            <person name="Han J."/>
            <person name="Copeland A."/>
            <person name="Lindquist E."/>
            <person name="Barry K."/>
            <person name="Schmutz J."/>
            <person name="Baker S.E."/>
            <person name="Ciuffetti L.M."/>
            <person name="Grigoriev I.V."/>
            <person name="Zhong S."/>
            <person name="Turgeon B.G."/>
        </authorList>
    </citation>
    <scope>NUCLEOTIDE SEQUENCE [LARGE SCALE GENOMIC DNA]</scope>
    <source>
        <strain evidence="3">28A</strain>
    </source>
</reference>
<feature type="compositionally biased region" description="Polar residues" evidence="1">
    <location>
        <begin position="1"/>
        <end position="26"/>
    </location>
</feature>
<dbReference type="RefSeq" id="XP_008027659.1">
    <property type="nucleotide sequence ID" value="XM_008029468.1"/>
</dbReference>
<evidence type="ECO:0000313" key="3">
    <source>
        <dbReference type="Proteomes" id="UP000016935"/>
    </source>
</evidence>
<proteinExistence type="predicted"/>
<dbReference type="SUPFAM" id="SSF54695">
    <property type="entry name" value="POZ domain"/>
    <property type="match status" value="1"/>
</dbReference>
<dbReference type="PANTHER" id="PTHR31758">
    <property type="entry name" value="BTB/POZ DOMAIN-CONTAINING PROTEIN YLR108C"/>
    <property type="match status" value="1"/>
</dbReference>
<dbReference type="OrthoDB" id="2414723at2759"/>
<name>R0K6P0_EXST2</name>
<dbReference type="EMBL" id="KB908703">
    <property type="protein sequence ID" value="EOA85204.1"/>
    <property type="molecule type" value="Genomic_DNA"/>
</dbReference>
<feature type="compositionally biased region" description="Polar residues" evidence="1">
    <location>
        <begin position="33"/>
        <end position="44"/>
    </location>
</feature>
<feature type="region of interest" description="Disordered" evidence="1">
    <location>
        <begin position="1"/>
        <end position="58"/>
    </location>
</feature>